<reference evidence="2 3" key="1">
    <citation type="journal article" date="2014" name="Int. J. Syst. Evol. Microbiol.">
        <title>Complete genome sequence of Corynebacterium casei LMG S-19264T (=DSM 44701T), isolated from a smear-ripened cheese.</title>
        <authorList>
            <consortium name="US DOE Joint Genome Institute (JGI-PGF)"/>
            <person name="Walter F."/>
            <person name="Albersmeier A."/>
            <person name="Kalinowski J."/>
            <person name="Ruckert C."/>
        </authorList>
    </citation>
    <scope>NUCLEOTIDE SEQUENCE [LARGE SCALE GENOMIC DNA]</scope>
    <source>
        <strain evidence="2 3">CGMCC 4.7215</strain>
    </source>
</reference>
<evidence type="ECO:0000313" key="2">
    <source>
        <dbReference type="EMBL" id="MFC7125915.1"/>
    </source>
</evidence>
<evidence type="ECO:0000313" key="3">
    <source>
        <dbReference type="Proteomes" id="UP001596414"/>
    </source>
</evidence>
<feature type="domain" description="ABC-type glycine betaine transport system substrate-binding" evidence="1">
    <location>
        <begin position="39"/>
        <end position="320"/>
    </location>
</feature>
<dbReference type="Gene3D" id="3.40.190.10">
    <property type="entry name" value="Periplasmic binding protein-like II"/>
    <property type="match status" value="1"/>
</dbReference>
<gene>
    <name evidence="2" type="ORF">ACFQJ7_07650</name>
</gene>
<dbReference type="EMBL" id="JBHSZQ010000011">
    <property type="protein sequence ID" value="MFC7125915.1"/>
    <property type="molecule type" value="Genomic_DNA"/>
</dbReference>
<dbReference type="PROSITE" id="PS51257">
    <property type="entry name" value="PROKAR_LIPOPROTEIN"/>
    <property type="match status" value="1"/>
</dbReference>
<dbReference type="RefSeq" id="WP_267638064.1">
    <property type="nucleotide sequence ID" value="NZ_JAODIY010000011.1"/>
</dbReference>
<dbReference type="InterPro" id="IPR007210">
    <property type="entry name" value="ABC_Gly_betaine_transp_sub-bd"/>
</dbReference>
<name>A0ABD5X475_9EURY</name>
<dbReference type="Gene3D" id="3.40.190.120">
    <property type="entry name" value="Osmoprotection protein (prox), domain 2"/>
    <property type="match status" value="1"/>
</dbReference>
<dbReference type="Proteomes" id="UP001596414">
    <property type="component" value="Unassembled WGS sequence"/>
</dbReference>
<organism evidence="2 3">
    <name type="scientific">Halovenus rubra</name>
    <dbReference type="NCBI Taxonomy" id="869890"/>
    <lineage>
        <taxon>Archaea</taxon>
        <taxon>Methanobacteriati</taxon>
        <taxon>Methanobacteriota</taxon>
        <taxon>Stenosarchaea group</taxon>
        <taxon>Halobacteria</taxon>
        <taxon>Halobacteriales</taxon>
        <taxon>Haloarculaceae</taxon>
        <taxon>Halovenus</taxon>
    </lineage>
</organism>
<accession>A0ABD5X475</accession>
<dbReference type="SUPFAM" id="SSF53850">
    <property type="entry name" value="Periplasmic binding protein-like II"/>
    <property type="match status" value="1"/>
</dbReference>
<proteinExistence type="predicted"/>
<dbReference type="Pfam" id="PF04069">
    <property type="entry name" value="OpuAC"/>
    <property type="match status" value="1"/>
</dbReference>
<comment type="caution">
    <text evidence="2">The sequence shown here is derived from an EMBL/GenBank/DDBJ whole genome shotgun (WGS) entry which is preliminary data.</text>
</comment>
<protein>
    <submittedName>
        <fullName evidence="2">Glycine betaine ABC transporter substrate-binding protein</fullName>
    </submittedName>
</protein>
<dbReference type="AlphaFoldDB" id="A0ABD5X475"/>
<sequence>MVACHTRRQTLQAGVSLAGAIAGGGCLSGRSSSTDDVLTLRVGSKTFIESDFLGHLCIELLKERDDASIINRLSYSSPTLGVWKGLTSGEIDVYWEYSGTLWHEIPPNRDTQYYELDEMYRHAKTLTEDKYDVEVLSMAPFNNSYSLITTEAWADRTGVRSVSDFAAYLNAGNTDTVAGVSPGTYEREDAWPGMLSHYDIRRETIEEWDEKRQNVLLLPTGEIYSRLVRGSVNVALRFTSDPQIEHYDLVVLDDDGNYWSVYSPAPVVPAWLSADYPEIHALLDQLGPAIGGVDTIRRLTSELLFDDRDASEVAREFLAQAGLL</sequence>
<evidence type="ECO:0000259" key="1">
    <source>
        <dbReference type="Pfam" id="PF04069"/>
    </source>
</evidence>